<name>A0ACD3BBH3_9AGAR</name>
<dbReference type="Proteomes" id="UP000308600">
    <property type="component" value="Unassembled WGS sequence"/>
</dbReference>
<sequence>MAFILSVIVLALACTLPVISQDADLPNSFPHAYPGQPKGDFSPEWQNYFLVTDPLPNVTFPLGRSFAGNIPVQREGHLNDTLFFLAFETSNGSLTAPAAENNTAPWGIWLNGGPGSSSMYGAFFQNGPIRLQSDYGAQPNNYSWDRLADWIWVDQPVGVGFSTADTQGYIASEDQMGLDFMGFLENLVKVFPSLATRPLYITGESYAGVYIPYILKTYFNMENPPVKIAKAAIGDGSMTEEQVFELLPALHVIETFPQVIGYDPEVYLYFKQQTHLCHYDINLTYPQNGPLAPVSLVLPSGRDVPFFAKQMSSNQFMNNLFQRSLDQPELSKRDLVEREERRLAWKRDLSDRQNGTLDPWYGCLLFDMFMDYAINYTYPWTLGQNATDFGFDVYNAPDALLPRVNADASVFLNDERTRTALHAPTSKDWVMSFQNIFNGTDDETSPVPMTFLSDLATNMTAHNVGIVFYSGNSDTLISHFSTELTIQNTTFGGIQGFTRKPSTPWDNDNGEWAGVVHQERGWSYVLFYGAGHLVPSDVPAAAFTFLREFVLGSNQTGLVTESNGKITVVGGENETLAGDNIPGADGVFMGSGATQSTYYFPEATRAAWRSFIVTETAKPSGAFTGLSSNSEVHWPAPSWFTLLIPCIILAL</sequence>
<evidence type="ECO:0000313" key="2">
    <source>
        <dbReference type="Proteomes" id="UP000308600"/>
    </source>
</evidence>
<dbReference type="EMBL" id="ML208265">
    <property type="protein sequence ID" value="TFK74999.1"/>
    <property type="molecule type" value="Genomic_DNA"/>
</dbReference>
<gene>
    <name evidence="1" type="ORF">BDN72DRAFT_832706</name>
</gene>
<protein>
    <submittedName>
        <fullName evidence="1">Alpha/beta-hydrolase</fullName>
    </submittedName>
</protein>
<keyword evidence="2" id="KW-1185">Reference proteome</keyword>
<organism evidence="1 2">
    <name type="scientific">Pluteus cervinus</name>
    <dbReference type="NCBI Taxonomy" id="181527"/>
    <lineage>
        <taxon>Eukaryota</taxon>
        <taxon>Fungi</taxon>
        <taxon>Dikarya</taxon>
        <taxon>Basidiomycota</taxon>
        <taxon>Agaricomycotina</taxon>
        <taxon>Agaricomycetes</taxon>
        <taxon>Agaricomycetidae</taxon>
        <taxon>Agaricales</taxon>
        <taxon>Pluteineae</taxon>
        <taxon>Pluteaceae</taxon>
        <taxon>Pluteus</taxon>
    </lineage>
</organism>
<accession>A0ACD3BBH3</accession>
<evidence type="ECO:0000313" key="1">
    <source>
        <dbReference type="EMBL" id="TFK74999.1"/>
    </source>
</evidence>
<proteinExistence type="predicted"/>
<reference evidence="1 2" key="1">
    <citation type="journal article" date="2019" name="Nat. Ecol. Evol.">
        <title>Megaphylogeny resolves global patterns of mushroom evolution.</title>
        <authorList>
            <person name="Varga T."/>
            <person name="Krizsan K."/>
            <person name="Foldi C."/>
            <person name="Dima B."/>
            <person name="Sanchez-Garcia M."/>
            <person name="Sanchez-Ramirez S."/>
            <person name="Szollosi G.J."/>
            <person name="Szarkandi J.G."/>
            <person name="Papp V."/>
            <person name="Albert L."/>
            <person name="Andreopoulos W."/>
            <person name="Angelini C."/>
            <person name="Antonin V."/>
            <person name="Barry K.W."/>
            <person name="Bougher N.L."/>
            <person name="Buchanan P."/>
            <person name="Buyck B."/>
            <person name="Bense V."/>
            <person name="Catcheside P."/>
            <person name="Chovatia M."/>
            <person name="Cooper J."/>
            <person name="Damon W."/>
            <person name="Desjardin D."/>
            <person name="Finy P."/>
            <person name="Geml J."/>
            <person name="Haridas S."/>
            <person name="Hughes K."/>
            <person name="Justo A."/>
            <person name="Karasinski D."/>
            <person name="Kautmanova I."/>
            <person name="Kiss B."/>
            <person name="Kocsube S."/>
            <person name="Kotiranta H."/>
            <person name="LaButti K.M."/>
            <person name="Lechner B.E."/>
            <person name="Liimatainen K."/>
            <person name="Lipzen A."/>
            <person name="Lukacs Z."/>
            <person name="Mihaltcheva S."/>
            <person name="Morgado L.N."/>
            <person name="Niskanen T."/>
            <person name="Noordeloos M.E."/>
            <person name="Ohm R.A."/>
            <person name="Ortiz-Santana B."/>
            <person name="Ovrebo C."/>
            <person name="Racz N."/>
            <person name="Riley R."/>
            <person name="Savchenko A."/>
            <person name="Shiryaev A."/>
            <person name="Soop K."/>
            <person name="Spirin V."/>
            <person name="Szebenyi C."/>
            <person name="Tomsovsky M."/>
            <person name="Tulloss R.E."/>
            <person name="Uehling J."/>
            <person name="Grigoriev I.V."/>
            <person name="Vagvolgyi C."/>
            <person name="Papp T."/>
            <person name="Martin F.M."/>
            <person name="Miettinen O."/>
            <person name="Hibbett D.S."/>
            <person name="Nagy L.G."/>
        </authorList>
    </citation>
    <scope>NUCLEOTIDE SEQUENCE [LARGE SCALE GENOMIC DNA]</scope>
    <source>
        <strain evidence="1 2">NL-1719</strain>
    </source>
</reference>